<evidence type="ECO:0000313" key="2">
    <source>
        <dbReference type="EMBL" id="KAK0618121.1"/>
    </source>
</evidence>
<sequence length="125" mass="14447">MFDANKPNLELCQTCYTRHVSKIWRSRFPMPLQTIGYTDAHTLGTQGTQVGKQMRGKSELGYEYGAWKCVQGSESRRRAAEKQLKSNRTIARLRRSARSTAGGRLTEERRSWWRASPSPFPSHEW</sequence>
<dbReference type="EMBL" id="JAULSR010000005">
    <property type="protein sequence ID" value="KAK0618121.1"/>
    <property type="molecule type" value="Genomic_DNA"/>
</dbReference>
<accession>A0AA39WMK3</accession>
<comment type="caution">
    <text evidence="2">The sequence shown here is derived from an EMBL/GenBank/DDBJ whole genome shotgun (WGS) entry which is preliminary data.</text>
</comment>
<gene>
    <name evidence="2" type="ORF">B0T17DRAFT_324391</name>
</gene>
<protein>
    <submittedName>
        <fullName evidence="2">Uncharacterized protein</fullName>
    </submittedName>
</protein>
<name>A0AA39WMK3_9PEZI</name>
<keyword evidence="3" id="KW-1185">Reference proteome</keyword>
<evidence type="ECO:0000313" key="3">
    <source>
        <dbReference type="Proteomes" id="UP001174934"/>
    </source>
</evidence>
<dbReference type="Proteomes" id="UP001174934">
    <property type="component" value="Unassembled WGS sequence"/>
</dbReference>
<proteinExistence type="predicted"/>
<evidence type="ECO:0000256" key="1">
    <source>
        <dbReference type="SAM" id="MobiDB-lite"/>
    </source>
</evidence>
<reference evidence="2" key="1">
    <citation type="submission" date="2023-06" db="EMBL/GenBank/DDBJ databases">
        <title>Genome-scale phylogeny and comparative genomics of the fungal order Sordariales.</title>
        <authorList>
            <consortium name="Lawrence Berkeley National Laboratory"/>
            <person name="Hensen N."/>
            <person name="Bonometti L."/>
            <person name="Westerberg I."/>
            <person name="Brannstrom I.O."/>
            <person name="Guillou S."/>
            <person name="Cros-Aarteil S."/>
            <person name="Calhoun S."/>
            <person name="Haridas S."/>
            <person name="Kuo A."/>
            <person name="Mondo S."/>
            <person name="Pangilinan J."/>
            <person name="Riley R."/>
            <person name="LaButti K."/>
            <person name="Andreopoulos B."/>
            <person name="Lipzen A."/>
            <person name="Chen C."/>
            <person name="Yanf M."/>
            <person name="Daum C."/>
            <person name="Ng V."/>
            <person name="Clum A."/>
            <person name="Steindorff A."/>
            <person name="Ohm R."/>
            <person name="Martin F."/>
            <person name="Silar P."/>
            <person name="Natvig D."/>
            <person name="Lalanne C."/>
            <person name="Gautier V."/>
            <person name="Ament-velasquez S.L."/>
            <person name="Kruys A."/>
            <person name="Hutchinson M.I."/>
            <person name="Powell A.J."/>
            <person name="Barry K."/>
            <person name="Miller A.N."/>
            <person name="Grigoriev I.V."/>
            <person name="Debuchy R."/>
            <person name="Gladieux P."/>
            <person name="Thoren M.H."/>
            <person name="Johannesson H."/>
        </authorList>
    </citation>
    <scope>NUCLEOTIDE SEQUENCE</scope>
    <source>
        <strain evidence="2">SMH3391-2</strain>
    </source>
</reference>
<feature type="region of interest" description="Disordered" evidence="1">
    <location>
        <begin position="77"/>
        <end position="125"/>
    </location>
</feature>
<dbReference type="AlphaFoldDB" id="A0AA39WMK3"/>
<organism evidence="2 3">
    <name type="scientific">Bombardia bombarda</name>
    <dbReference type="NCBI Taxonomy" id="252184"/>
    <lineage>
        <taxon>Eukaryota</taxon>
        <taxon>Fungi</taxon>
        <taxon>Dikarya</taxon>
        <taxon>Ascomycota</taxon>
        <taxon>Pezizomycotina</taxon>
        <taxon>Sordariomycetes</taxon>
        <taxon>Sordariomycetidae</taxon>
        <taxon>Sordariales</taxon>
        <taxon>Lasiosphaeriaceae</taxon>
        <taxon>Bombardia</taxon>
    </lineage>
</organism>